<dbReference type="PROSITE" id="PS50110">
    <property type="entry name" value="RESPONSE_REGULATORY"/>
    <property type="match status" value="1"/>
</dbReference>
<proteinExistence type="predicted"/>
<dbReference type="InterPro" id="IPR001789">
    <property type="entry name" value="Sig_transdc_resp-reg_receiver"/>
</dbReference>
<dbReference type="Proteomes" id="UP000254939">
    <property type="component" value="Unassembled WGS sequence"/>
</dbReference>
<feature type="modified residue" description="4-aspartylphosphate" evidence="1">
    <location>
        <position position="65"/>
    </location>
</feature>
<dbReference type="Gene3D" id="3.40.50.2300">
    <property type="match status" value="1"/>
</dbReference>
<dbReference type="GO" id="GO:0000160">
    <property type="term" value="P:phosphorelay signal transduction system"/>
    <property type="evidence" value="ECO:0007669"/>
    <property type="project" value="InterPro"/>
</dbReference>
<reference evidence="3 4" key="1">
    <citation type="submission" date="2017-03" db="EMBL/GenBank/DDBJ databases">
        <title>Genome analysis of Rhizobial strains effectives or ineffectives for nitrogen fixation isolated from bean seeds.</title>
        <authorList>
            <person name="Peralta H."/>
            <person name="Aguilar-Vera A."/>
            <person name="Mora Y."/>
            <person name="Vargas-Lagunas C."/>
            <person name="Girard L."/>
            <person name="Mora J."/>
        </authorList>
    </citation>
    <scope>NUCLEOTIDE SEQUENCE [LARGE SCALE GENOMIC DNA]</scope>
    <source>
        <strain evidence="3 4">CCGM3</strain>
    </source>
</reference>
<feature type="domain" description="Response regulatory" evidence="2">
    <location>
        <begin position="16"/>
        <end position="125"/>
    </location>
</feature>
<dbReference type="SUPFAM" id="SSF52172">
    <property type="entry name" value="CheY-like"/>
    <property type="match status" value="1"/>
</dbReference>
<dbReference type="InterPro" id="IPR011006">
    <property type="entry name" value="CheY-like_superfamily"/>
</dbReference>
<protein>
    <recommendedName>
        <fullName evidence="2">Response regulatory domain-containing protein</fullName>
    </recommendedName>
</protein>
<sequence length="128" mass="13948">MSRLKQKAPQSFAGRTILILEEEHLLDDDTRLMLEASGAIVIAAPSVQRGLSLLENQNIDAAILDLQFDGDTVFPMAERLLSLNIPFVFATAYVDPELPGTYGGFHLCARETELRQIGEALFGIGAST</sequence>
<dbReference type="AlphaFoldDB" id="A0A370KGI2"/>
<evidence type="ECO:0000256" key="1">
    <source>
        <dbReference type="PROSITE-ProRule" id="PRU00169"/>
    </source>
</evidence>
<dbReference type="EMBL" id="NAAC01000041">
    <property type="protein sequence ID" value="RDJ03851.1"/>
    <property type="molecule type" value="Genomic_DNA"/>
</dbReference>
<dbReference type="OrthoDB" id="7774278at2"/>
<name>A0A370KGI2_9HYPH</name>
<keyword evidence="1" id="KW-0597">Phosphoprotein</keyword>
<evidence type="ECO:0000259" key="2">
    <source>
        <dbReference type="PROSITE" id="PS50110"/>
    </source>
</evidence>
<gene>
    <name evidence="3" type="ORF">B5K06_28450</name>
</gene>
<organism evidence="3 4">
    <name type="scientific">Rhizobium grahamii</name>
    <dbReference type="NCBI Taxonomy" id="1120045"/>
    <lineage>
        <taxon>Bacteria</taxon>
        <taxon>Pseudomonadati</taxon>
        <taxon>Pseudomonadota</taxon>
        <taxon>Alphaproteobacteria</taxon>
        <taxon>Hyphomicrobiales</taxon>
        <taxon>Rhizobiaceae</taxon>
        <taxon>Rhizobium/Agrobacterium group</taxon>
        <taxon>Rhizobium</taxon>
    </lineage>
</organism>
<comment type="caution">
    <text evidence="3">The sequence shown here is derived from an EMBL/GenBank/DDBJ whole genome shotgun (WGS) entry which is preliminary data.</text>
</comment>
<accession>A0A370KGI2</accession>
<evidence type="ECO:0000313" key="4">
    <source>
        <dbReference type="Proteomes" id="UP000254939"/>
    </source>
</evidence>
<evidence type="ECO:0000313" key="3">
    <source>
        <dbReference type="EMBL" id="RDJ03851.1"/>
    </source>
</evidence>